<reference evidence="2 3" key="1">
    <citation type="submission" date="2024-03" db="EMBL/GenBank/DDBJ databases">
        <authorList>
            <person name="Martinez-Hernandez J."/>
        </authorList>
    </citation>
    <scope>NUCLEOTIDE SEQUENCE [LARGE SCALE GENOMIC DNA]</scope>
</reference>
<evidence type="ECO:0000313" key="3">
    <source>
        <dbReference type="Proteomes" id="UP001497480"/>
    </source>
</evidence>
<evidence type="ECO:0000313" key="2">
    <source>
        <dbReference type="EMBL" id="CAL0323358.1"/>
    </source>
</evidence>
<comment type="caution">
    <text evidence="2">The sequence shown here is derived from an EMBL/GenBank/DDBJ whole genome shotgun (WGS) entry which is preliminary data.</text>
</comment>
<sequence length="138" mass="15283">MSDDVVDKESEFHDQRLGGNNSGNEETQGASSQLHMEVKNELRSEKSEHINYYNVVGDMWLDQGDLKPLDLKDGSVKIEQNDVGSTKVIENIEATISADELSKIPVNKPENAHVSGFGDEAKFTENRVPVPVLAQNIM</sequence>
<keyword evidence="3" id="KW-1185">Reference proteome</keyword>
<dbReference type="Proteomes" id="UP001497480">
    <property type="component" value="Unassembled WGS sequence"/>
</dbReference>
<feature type="region of interest" description="Disordered" evidence="1">
    <location>
        <begin position="1"/>
        <end position="42"/>
    </location>
</feature>
<organism evidence="2 3">
    <name type="scientific">Lupinus luteus</name>
    <name type="common">European yellow lupine</name>
    <dbReference type="NCBI Taxonomy" id="3873"/>
    <lineage>
        <taxon>Eukaryota</taxon>
        <taxon>Viridiplantae</taxon>
        <taxon>Streptophyta</taxon>
        <taxon>Embryophyta</taxon>
        <taxon>Tracheophyta</taxon>
        <taxon>Spermatophyta</taxon>
        <taxon>Magnoliopsida</taxon>
        <taxon>eudicotyledons</taxon>
        <taxon>Gunneridae</taxon>
        <taxon>Pentapetalae</taxon>
        <taxon>rosids</taxon>
        <taxon>fabids</taxon>
        <taxon>Fabales</taxon>
        <taxon>Fabaceae</taxon>
        <taxon>Papilionoideae</taxon>
        <taxon>50 kb inversion clade</taxon>
        <taxon>genistoids sensu lato</taxon>
        <taxon>core genistoids</taxon>
        <taxon>Genisteae</taxon>
        <taxon>Lupinus</taxon>
    </lineage>
</organism>
<gene>
    <name evidence="2" type="ORF">LLUT_LOCUS24418</name>
</gene>
<dbReference type="AlphaFoldDB" id="A0AAV1XNZ3"/>
<name>A0AAV1XNZ3_LUPLU</name>
<protein>
    <submittedName>
        <fullName evidence="2">Uncharacterized protein</fullName>
    </submittedName>
</protein>
<feature type="compositionally biased region" description="Polar residues" evidence="1">
    <location>
        <begin position="18"/>
        <end position="34"/>
    </location>
</feature>
<evidence type="ECO:0000256" key="1">
    <source>
        <dbReference type="SAM" id="MobiDB-lite"/>
    </source>
</evidence>
<accession>A0AAV1XNZ3</accession>
<feature type="compositionally biased region" description="Basic and acidic residues" evidence="1">
    <location>
        <begin position="1"/>
        <end position="16"/>
    </location>
</feature>
<proteinExistence type="predicted"/>
<dbReference type="EMBL" id="CAXHTB010000017">
    <property type="protein sequence ID" value="CAL0323358.1"/>
    <property type="molecule type" value="Genomic_DNA"/>
</dbReference>